<evidence type="ECO:0000256" key="2">
    <source>
        <dbReference type="ARBA" id="ARBA00022692"/>
    </source>
</evidence>
<dbReference type="Pfam" id="PF14237">
    <property type="entry name" value="GYF_2"/>
    <property type="match status" value="1"/>
</dbReference>
<dbReference type="PANTHER" id="PTHR14948">
    <property type="entry name" value="NG5"/>
    <property type="match status" value="1"/>
</dbReference>
<keyword evidence="4 5" id="KW-0472">Membrane</keyword>
<dbReference type="InterPro" id="IPR025640">
    <property type="entry name" value="GYF_2"/>
</dbReference>
<dbReference type="AlphaFoldDB" id="A0A4P7W3R2"/>
<evidence type="ECO:0000259" key="6">
    <source>
        <dbReference type="Pfam" id="PF14237"/>
    </source>
</evidence>
<evidence type="ECO:0000313" key="8">
    <source>
        <dbReference type="Proteomes" id="UP000297149"/>
    </source>
</evidence>
<protein>
    <submittedName>
        <fullName evidence="7">DUF4339 domain-containing protein</fullName>
    </submittedName>
</protein>
<dbReference type="KEGG" id="ddb:E7747_07160"/>
<feature type="transmembrane region" description="Helical" evidence="5">
    <location>
        <begin position="115"/>
        <end position="139"/>
    </location>
</feature>
<sequence length="189" mass="20711">MKYWIIIDSVQEGPLTLEEVASKPELNPSTPVWHEGLSDWTTASAIPEIAAILSSNNENQGDSHTYSGQQDYTRQSNPYSAYNSSQHHYGQPYGQNPYGQQPNDPNAVPPMPDNYLIWAILATICCCIPSGIVAIFYAAKVSPAYYRGDYIAALDASSKAQLWVIISFVAGLIWAPFSVIFGLCSESAL</sequence>
<gene>
    <name evidence="7" type="ORF">E7747_07160</name>
</gene>
<dbReference type="EMBL" id="CP039396">
    <property type="protein sequence ID" value="QCD42070.1"/>
    <property type="molecule type" value="Genomic_DNA"/>
</dbReference>
<organism evidence="7 8">
    <name type="scientific">Duncaniella dubosii</name>
    <dbReference type="NCBI Taxonomy" id="2518971"/>
    <lineage>
        <taxon>Bacteria</taxon>
        <taxon>Pseudomonadati</taxon>
        <taxon>Bacteroidota</taxon>
        <taxon>Bacteroidia</taxon>
        <taxon>Bacteroidales</taxon>
        <taxon>Muribaculaceae</taxon>
        <taxon>Duncaniella</taxon>
    </lineage>
</organism>
<accession>A0A4P7W3R2</accession>
<keyword evidence="8" id="KW-1185">Reference proteome</keyword>
<dbReference type="PANTHER" id="PTHR14948:SF25">
    <property type="entry name" value="DUF4190 DOMAIN-CONTAINING PROTEIN"/>
    <property type="match status" value="1"/>
</dbReference>
<keyword evidence="3 5" id="KW-1133">Transmembrane helix</keyword>
<keyword evidence="2 5" id="KW-0812">Transmembrane</keyword>
<dbReference type="Pfam" id="PF04505">
    <property type="entry name" value="CD225"/>
    <property type="match status" value="1"/>
</dbReference>
<evidence type="ECO:0000256" key="4">
    <source>
        <dbReference type="ARBA" id="ARBA00023136"/>
    </source>
</evidence>
<evidence type="ECO:0000313" key="7">
    <source>
        <dbReference type="EMBL" id="QCD42070.1"/>
    </source>
</evidence>
<feature type="transmembrane region" description="Helical" evidence="5">
    <location>
        <begin position="160"/>
        <end position="183"/>
    </location>
</feature>
<evidence type="ECO:0000256" key="1">
    <source>
        <dbReference type="ARBA" id="ARBA00004370"/>
    </source>
</evidence>
<evidence type="ECO:0000256" key="5">
    <source>
        <dbReference type="SAM" id="Phobius"/>
    </source>
</evidence>
<dbReference type="InterPro" id="IPR051423">
    <property type="entry name" value="CD225/Dispanin"/>
</dbReference>
<evidence type="ECO:0000256" key="3">
    <source>
        <dbReference type="ARBA" id="ARBA00022989"/>
    </source>
</evidence>
<name>A0A4P7W3R2_9BACT</name>
<comment type="subcellular location">
    <subcellularLocation>
        <location evidence="1">Membrane</location>
    </subcellularLocation>
</comment>
<feature type="domain" description="GYF" evidence="6">
    <location>
        <begin position="3"/>
        <end position="48"/>
    </location>
</feature>
<dbReference type="RefSeq" id="WP_136415026.1">
    <property type="nucleotide sequence ID" value="NZ_CP039396.1"/>
</dbReference>
<dbReference type="InterPro" id="IPR007593">
    <property type="entry name" value="CD225/Dispanin_fam"/>
</dbReference>
<dbReference type="GO" id="GO:0016020">
    <property type="term" value="C:membrane"/>
    <property type="evidence" value="ECO:0007669"/>
    <property type="project" value="UniProtKB-SubCell"/>
</dbReference>
<dbReference type="Proteomes" id="UP000297149">
    <property type="component" value="Chromosome"/>
</dbReference>
<reference evidence="8" key="1">
    <citation type="submission" date="2019-02" db="EMBL/GenBank/DDBJ databases">
        <title>Isolation and identification of novel species under the genus Muribaculum.</title>
        <authorList>
            <person name="Miyake S."/>
            <person name="Ding Y."/>
            <person name="Low A."/>
            <person name="Soh M."/>
            <person name="Seedorf H."/>
        </authorList>
    </citation>
    <scope>NUCLEOTIDE SEQUENCE [LARGE SCALE GENOMIC DNA]</scope>
    <source>
        <strain evidence="8">H5</strain>
    </source>
</reference>
<proteinExistence type="predicted"/>